<keyword evidence="4 12" id="KW-0812">Transmembrane</keyword>
<reference evidence="13" key="1">
    <citation type="submission" date="2019-08" db="EMBL/GenBank/DDBJ databases">
        <authorList>
            <person name="Kucharzyk K."/>
            <person name="Murdoch R.W."/>
            <person name="Higgins S."/>
            <person name="Loffler F."/>
        </authorList>
    </citation>
    <scope>NUCLEOTIDE SEQUENCE</scope>
</reference>
<dbReference type="Pfam" id="PF01098">
    <property type="entry name" value="FTSW_RODA_SPOVE"/>
    <property type="match status" value="1"/>
</dbReference>
<feature type="transmembrane region" description="Helical" evidence="12">
    <location>
        <begin position="32"/>
        <end position="51"/>
    </location>
</feature>
<proteinExistence type="predicted"/>
<evidence type="ECO:0000256" key="5">
    <source>
        <dbReference type="ARBA" id="ARBA00022960"/>
    </source>
</evidence>
<dbReference type="GO" id="GO:0015648">
    <property type="term" value="F:lipid-linked peptidoglycan transporter activity"/>
    <property type="evidence" value="ECO:0007669"/>
    <property type="project" value="TreeGrafter"/>
</dbReference>
<evidence type="ECO:0000256" key="10">
    <source>
        <dbReference type="ARBA" id="ARBA00044770"/>
    </source>
</evidence>
<comment type="catalytic activity">
    <reaction evidence="11">
        <text>[GlcNAc-(1-&gt;4)-Mur2Ac(oyl-L-Ala-gamma-D-Glu-L-Lys-D-Ala-D-Ala)](n)-di-trans,octa-cis-undecaprenyl diphosphate + beta-D-GlcNAc-(1-&gt;4)-Mur2Ac(oyl-L-Ala-gamma-D-Glu-L-Lys-D-Ala-D-Ala)-di-trans,octa-cis-undecaprenyl diphosphate = [GlcNAc-(1-&gt;4)-Mur2Ac(oyl-L-Ala-gamma-D-Glu-L-Lys-D-Ala-D-Ala)](n+1)-di-trans,octa-cis-undecaprenyl diphosphate + di-trans,octa-cis-undecaprenyl diphosphate + H(+)</text>
        <dbReference type="Rhea" id="RHEA:23708"/>
        <dbReference type="Rhea" id="RHEA-COMP:9602"/>
        <dbReference type="Rhea" id="RHEA-COMP:9603"/>
        <dbReference type="ChEBI" id="CHEBI:15378"/>
        <dbReference type="ChEBI" id="CHEBI:58405"/>
        <dbReference type="ChEBI" id="CHEBI:60033"/>
        <dbReference type="ChEBI" id="CHEBI:78435"/>
        <dbReference type="EC" id="2.4.99.28"/>
    </reaction>
</comment>
<feature type="transmembrane region" description="Helical" evidence="12">
    <location>
        <begin position="153"/>
        <end position="179"/>
    </location>
</feature>
<dbReference type="GO" id="GO:0005886">
    <property type="term" value="C:plasma membrane"/>
    <property type="evidence" value="ECO:0007669"/>
    <property type="project" value="TreeGrafter"/>
</dbReference>
<dbReference type="InterPro" id="IPR001182">
    <property type="entry name" value="FtsW/RodA"/>
</dbReference>
<organism evidence="13">
    <name type="scientific">bioreactor metagenome</name>
    <dbReference type="NCBI Taxonomy" id="1076179"/>
    <lineage>
        <taxon>unclassified sequences</taxon>
        <taxon>metagenomes</taxon>
        <taxon>ecological metagenomes</taxon>
    </lineage>
</organism>
<dbReference type="GO" id="GO:0008955">
    <property type="term" value="F:peptidoglycan glycosyltransferase activity"/>
    <property type="evidence" value="ECO:0007669"/>
    <property type="project" value="UniProtKB-EC"/>
</dbReference>
<dbReference type="EMBL" id="VSSQ01021471">
    <property type="protein sequence ID" value="MPM67078.1"/>
    <property type="molecule type" value="Genomic_DNA"/>
</dbReference>
<evidence type="ECO:0000256" key="4">
    <source>
        <dbReference type="ARBA" id="ARBA00022692"/>
    </source>
</evidence>
<evidence type="ECO:0000256" key="9">
    <source>
        <dbReference type="ARBA" id="ARBA00032370"/>
    </source>
</evidence>
<dbReference type="PANTHER" id="PTHR30474:SF2">
    <property type="entry name" value="PEPTIDOGLYCAN GLYCOSYLTRANSFERASE FTSW-RELATED"/>
    <property type="match status" value="1"/>
</dbReference>
<sequence length="216" mass="23625">MILLLQPDFGSLLVVLAVAFVLYFLSGASWKSIALLLSMGLCLALAVTLGSDYRRERLLTFVGLAADKSDESYHIHQITLALGNGSWFGRGIGNSQQKYAYVPEASSDSIFAIIAEELGFIGSSVLVGFFASFFLLANRMFRRQKETSAYRQLFFYGLFAWIACQVLLNLAAVVALVPLTGVPLPFFSQGGSALFMLFIACGLMLNMALHPKNAER</sequence>
<keyword evidence="3 13" id="KW-0808">Transferase</keyword>
<evidence type="ECO:0000256" key="2">
    <source>
        <dbReference type="ARBA" id="ARBA00022676"/>
    </source>
</evidence>
<evidence type="ECO:0000256" key="8">
    <source>
        <dbReference type="ARBA" id="ARBA00023136"/>
    </source>
</evidence>
<dbReference type="GO" id="GO:0008360">
    <property type="term" value="P:regulation of cell shape"/>
    <property type="evidence" value="ECO:0007669"/>
    <property type="project" value="UniProtKB-KW"/>
</dbReference>
<accession>A0A645BPM5</accession>
<dbReference type="PANTHER" id="PTHR30474">
    <property type="entry name" value="CELL CYCLE PROTEIN"/>
    <property type="match status" value="1"/>
</dbReference>
<comment type="subcellular location">
    <subcellularLocation>
        <location evidence="1">Membrane</location>
        <topology evidence="1">Multi-pass membrane protein</topology>
    </subcellularLocation>
</comment>
<dbReference type="GO" id="GO:0051301">
    <property type="term" value="P:cell division"/>
    <property type="evidence" value="ECO:0007669"/>
    <property type="project" value="InterPro"/>
</dbReference>
<name>A0A645BPM5_9ZZZZ</name>
<keyword evidence="7 12" id="KW-1133">Transmembrane helix</keyword>
<keyword evidence="6" id="KW-0573">Peptidoglycan synthesis</keyword>
<comment type="caution">
    <text evidence="13">The sequence shown here is derived from an EMBL/GenBank/DDBJ whole genome shotgun (WGS) entry which is preliminary data.</text>
</comment>
<feature type="transmembrane region" description="Helical" evidence="12">
    <location>
        <begin position="6"/>
        <end position="25"/>
    </location>
</feature>
<evidence type="ECO:0000313" key="13">
    <source>
        <dbReference type="EMBL" id="MPM67078.1"/>
    </source>
</evidence>
<dbReference type="GO" id="GO:0032153">
    <property type="term" value="C:cell division site"/>
    <property type="evidence" value="ECO:0007669"/>
    <property type="project" value="TreeGrafter"/>
</dbReference>
<keyword evidence="8 12" id="KW-0472">Membrane</keyword>
<keyword evidence="5" id="KW-0133">Cell shape</keyword>
<feature type="transmembrane region" description="Helical" evidence="12">
    <location>
        <begin position="191"/>
        <end position="209"/>
    </location>
</feature>
<protein>
    <recommendedName>
        <fullName evidence="10">peptidoglycan glycosyltransferase</fullName>
        <ecNumber evidence="10">2.4.99.28</ecNumber>
    </recommendedName>
    <alternativeName>
        <fullName evidence="9">Peptidoglycan polymerase</fullName>
    </alternativeName>
</protein>
<keyword evidence="2 13" id="KW-0328">Glycosyltransferase</keyword>
<feature type="transmembrane region" description="Helical" evidence="12">
    <location>
        <begin position="118"/>
        <end position="141"/>
    </location>
</feature>
<evidence type="ECO:0000256" key="12">
    <source>
        <dbReference type="SAM" id="Phobius"/>
    </source>
</evidence>
<evidence type="ECO:0000256" key="1">
    <source>
        <dbReference type="ARBA" id="ARBA00004141"/>
    </source>
</evidence>
<evidence type="ECO:0000256" key="3">
    <source>
        <dbReference type="ARBA" id="ARBA00022679"/>
    </source>
</evidence>
<dbReference type="GO" id="GO:0009252">
    <property type="term" value="P:peptidoglycan biosynthetic process"/>
    <property type="evidence" value="ECO:0007669"/>
    <property type="project" value="UniProtKB-KW"/>
</dbReference>
<gene>
    <name evidence="13" type="primary">ftsW_45</name>
    <name evidence="13" type="ORF">SDC9_113994</name>
</gene>
<evidence type="ECO:0000256" key="7">
    <source>
        <dbReference type="ARBA" id="ARBA00022989"/>
    </source>
</evidence>
<evidence type="ECO:0000256" key="11">
    <source>
        <dbReference type="ARBA" id="ARBA00049902"/>
    </source>
</evidence>
<dbReference type="EC" id="2.4.99.28" evidence="10"/>
<dbReference type="AlphaFoldDB" id="A0A645BPM5"/>
<evidence type="ECO:0000256" key="6">
    <source>
        <dbReference type="ARBA" id="ARBA00022984"/>
    </source>
</evidence>